<dbReference type="InterPro" id="IPR057037">
    <property type="entry name" value="TPR_rep_actino"/>
</dbReference>
<sequence length="765" mass="81176">MGFTKSQVQNMDPNVIANIASGWDKLGTNIEQKFDSYVSRVANTTSGYWEGKAAEAAQSRADGDRRVAVKLVDELQSAAETARGICTDIGTKRTNVLNKVSAIEALGFSVGENWSLTDIRPVQDTGERAALRQRLAGELTVEVNNLVTADDNGAATINGLAGTLIAKFTNPASLSGQQGTGDGQALTDLADGNGSLTPDQVQRLIEAGSLTPEQMEALRSGQPVEISASQMEYLNALQNSLDGMSPEQIETILNTLPPEARTGLANTFQLVSNQRVTATVEGNSDVPTNGGFGLLPQKIQDSMNRSDLVENGTFIARGGMAPAIVYDTINVNGVGTNQAIARIAGMSSADMRAGSDLDGKVLDVAGKYLDAQVRAEAGGDQMMFSVDDRGADPKEVQITEPMFQAVADDKFAVSAALTDPNDGKRLIGNIFQHEWQDDGRTVSALTQTTADDAVAAPGDPADALKARQHGDIAEAVADYMSENKDNLMRLPGYEDKISAGELNPVLMQNLAEDLSPYYSTFAGGETIPDVGHFENTDKLANMYSVLATDPTAGVTAATNTYAQERMLAVQYGSGEAPATHAQVAGRMHDALLTGTANAQASLDKNDIYNAQWDAAVASAQWDTAKSVATTVFDNIPGAKAGKYLVDIFSPGAKLEVQGIVDQAAVVDPQNGVPSRESRGLMNTDEGLQSVVDGLVSRDPSIVNDPAFTELRETDPQGNVRLVVDGLNDQALVEQLDERYGLDVGQWQQQFDNGMHPGQIVTPSGR</sequence>
<dbReference type="EMBL" id="JAPZPY010000006">
    <property type="protein sequence ID" value="MCZ8380201.1"/>
    <property type="molecule type" value="Genomic_DNA"/>
</dbReference>
<evidence type="ECO:0000259" key="1">
    <source>
        <dbReference type="Pfam" id="PF23275"/>
    </source>
</evidence>
<comment type="caution">
    <text evidence="2">The sequence shown here is derived from an EMBL/GenBank/DDBJ whole genome shotgun (WGS) entry which is preliminary data.</text>
</comment>
<accession>A0ABT4PUG1</accession>
<organism evidence="2 3">
    <name type="scientific">Mycobacterium hippophais</name>
    <dbReference type="NCBI Taxonomy" id="3016340"/>
    <lineage>
        <taxon>Bacteria</taxon>
        <taxon>Bacillati</taxon>
        <taxon>Actinomycetota</taxon>
        <taxon>Actinomycetes</taxon>
        <taxon>Mycobacteriales</taxon>
        <taxon>Mycobacteriaceae</taxon>
        <taxon>Mycobacterium</taxon>
    </lineage>
</organism>
<reference evidence="2" key="1">
    <citation type="submission" date="2022-12" db="EMBL/GenBank/DDBJ databases">
        <authorList>
            <person name="Deng Y."/>
            <person name="Zhang Y.-Q."/>
        </authorList>
    </citation>
    <scope>NUCLEOTIDE SEQUENCE</scope>
    <source>
        <strain evidence="2">CPCC 205372</strain>
    </source>
</reference>
<evidence type="ECO:0000313" key="3">
    <source>
        <dbReference type="Proteomes" id="UP001142153"/>
    </source>
</evidence>
<proteinExistence type="predicted"/>
<dbReference type="Proteomes" id="UP001142153">
    <property type="component" value="Unassembled WGS sequence"/>
</dbReference>
<keyword evidence="3" id="KW-1185">Reference proteome</keyword>
<name>A0ABT4PUG1_9MYCO</name>
<gene>
    <name evidence="2" type="ORF">O6P37_15120</name>
</gene>
<dbReference type="SUPFAM" id="SSF140453">
    <property type="entry name" value="EsxAB dimer-like"/>
    <property type="match status" value="1"/>
</dbReference>
<dbReference type="RefSeq" id="WP_269894857.1">
    <property type="nucleotide sequence ID" value="NZ_JAPZPY010000006.1"/>
</dbReference>
<dbReference type="Gene3D" id="1.10.287.1060">
    <property type="entry name" value="ESAT-6-like"/>
    <property type="match status" value="1"/>
</dbReference>
<protein>
    <recommendedName>
        <fullName evidence="1">TPR repeat domain-containing protein</fullName>
    </recommendedName>
</protein>
<feature type="domain" description="TPR repeat" evidence="1">
    <location>
        <begin position="206"/>
        <end position="446"/>
    </location>
</feature>
<dbReference type="Pfam" id="PF23275">
    <property type="entry name" value="TPR_23"/>
    <property type="match status" value="1"/>
</dbReference>
<evidence type="ECO:0000313" key="2">
    <source>
        <dbReference type="EMBL" id="MCZ8380201.1"/>
    </source>
</evidence>
<dbReference type="InterPro" id="IPR036689">
    <property type="entry name" value="ESAT-6-like_sf"/>
</dbReference>